<dbReference type="AlphaFoldDB" id="A0A076PRA2"/>
<accession>A0A076PRA2</accession>
<dbReference type="EMBL" id="CP006704">
    <property type="protein sequence ID" value="AIJ49344.1"/>
    <property type="molecule type" value="Genomic_DNA"/>
</dbReference>
<evidence type="ECO:0000313" key="3">
    <source>
        <dbReference type="Proteomes" id="UP000028782"/>
    </source>
</evidence>
<feature type="transmembrane region" description="Helical" evidence="1">
    <location>
        <begin position="12"/>
        <end position="31"/>
    </location>
</feature>
<protein>
    <submittedName>
        <fullName evidence="2">Uncharacterized protein</fullName>
    </submittedName>
</protein>
<name>A0A076PRA2_COMTE</name>
<reference evidence="2 3" key="1">
    <citation type="journal article" date="2014" name="Genome Announc.">
        <title>Complete Genome Sequence of Polychlorinated Biphenyl Degrader Comamonas testosteroni TK102 (NBRC 109938).</title>
        <authorList>
            <person name="Fukuda K."/>
            <person name="Hosoyama A."/>
            <person name="Tsuchikane K."/>
            <person name="Ohji S."/>
            <person name="Yamazoe A."/>
            <person name="Fujita N."/>
            <person name="Shintani M."/>
            <person name="Kimbara K."/>
        </authorList>
    </citation>
    <scope>NUCLEOTIDE SEQUENCE [LARGE SCALE GENOMIC DNA]</scope>
    <source>
        <strain evidence="2">TK102</strain>
    </source>
</reference>
<evidence type="ECO:0000313" key="2">
    <source>
        <dbReference type="EMBL" id="AIJ49344.1"/>
    </source>
</evidence>
<dbReference type="Proteomes" id="UP000028782">
    <property type="component" value="Chromosome"/>
</dbReference>
<proteinExistence type="predicted"/>
<dbReference type="KEGG" id="ctes:O987_26385"/>
<evidence type="ECO:0000256" key="1">
    <source>
        <dbReference type="SAM" id="Phobius"/>
    </source>
</evidence>
<keyword evidence="1" id="KW-0472">Membrane</keyword>
<gene>
    <name evidence="2" type="ORF">O987_26385</name>
</gene>
<keyword evidence="1" id="KW-1133">Transmembrane helix</keyword>
<keyword evidence="1" id="KW-0812">Transmembrane</keyword>
<sequence>MSLLDAPIWSDAGTWVVLGVCLLFIVVGIGMHRVIMKVLRVPADAATNKENHV</sequence>
<organism evidence="2 3">
    <name type="scientific">Comamonas testosteroni TK102</name>
    <dbReference type="NCBI Taxonomy" id="1392005"/>
    <lineage>
        <taxon>Bacteria</taxon>
        <taxon>Pseudomonadati</taxon>
        <taxon>Pseudomonadota</taxon>
        <taxon>Betaproteobacteria</taxon>
        <taxon>Burkholderiales</taxon>
        <taxon>Comamonadaceae</taxon>
        <taxon>Comamonas</taxon>
    </lineage>
</organism>
<dbReference type="HOGENOM" id="CLU_211288_0_0_4"/>
<dbReference type="RefSeq" id="WP_003050438.1">
    <property type="nucleotide sequence ID" value="NZ_CP006704.1"/>
</dbReference>